<sequence>MGPVLLTLALALAVSVGVVALSALVSAGGPDGVRRQLAEVRAALRERRDVGPATTPRDDDDEDELSVDAIFAVGRPDPQGYVDADELADALQRAGSAVVGRVSGVAHRARR</sequence>
<gene>
    <name evidence="2" type="ORF">N868_17830</name>
</gene>
<dbReference type="EMBL" id="AXCY01000072">
    <property type="protein sequence ID" value="KGM09894.1"/>
    <property type="molecule type" value="Genomic_DNA"/>
</dbReference>
<evidence type="ECO:0000256" key="1">
    <source>
        <dbReference type="SAM" id="MobiDB-lite"/>
    </source>
</evidence>
<dbReference type="AlphaFoldDB" id="A0A0A0BRY1"/>
<reference evidence="2 3" key="1">
    <citation type="submission" date="2013-08" db="EMBL/GenBank/DDBJ databases">
        <title>Genome sequencing of Cellulomonas carbonis T26.</title>
        <authorList>
            <person name="Chen F."/>
            <person name="Li Y."/>
            <person name="Wang G."/>
        </authorList>
    </citation>
    <scope>NUCLEOTIDE SEQUENCE [LARGE SCALE GENOMIC DNA]</scope>
    <source>
        <strain evidence="2 3">T26</strain>
    </source>
</reference>
<dbReference type="RefSeq" id="WP_043607872.1">
    <property type="nucleotide sequence ID" value="NZ_AXCY01000072.1"/>
</dbReference>
<comment type="caution">
    <text evidence="2">The sequence shown here is derived from an EMBL/GenBank/DDBJ whole genome shotgun (WGS) entry which is preliminary data.</text>
</comment>
<accession>A0A0A0BRY1</accession>
<evidence type="ECO:0000313" key="3">
    <source>
        <dbReference type="Proteomes" id="UP000029839"/>
    </source>
</evidence>
<proteinExistence type="predicted"/>
<reference evidence="2 3" key="2">
    <citation type="journal article" date="2015" name="Stand. Genomic Sci.">
        <title>Draft genome sequence of Cellulomonas carbonis T26(T) and comparative analysis of six Cellulomonas genomes.</title>
        <authorList>
            <person name="Zhuang W."/>
            <person name="Zhang S."/>
            <person name="Xia X."/>
            <person name="Wang G."/>
        </authorList>
    </citation>
    <scope>NUCLEOTIDE SEQUENCE [LARGE SCALE GENOMIC DNA]</scope>
    <source>
        <strain evidence="2 3">T26</strain>
    </source>
</reference>
<protein>
    <submittedName>
        <fullName evidence="2">Uncharacterized protein</fullName>
    </submittedName>
</protein>
<keyword evidence="3" id="KW-1185">Reference proteome</keyword>
<name>A0A0A0BRY1_9CELL</name>
<dbReference type="Proteomes" id="UP000029839">
    <property type="component" value="Unassembled WGS sequence"/>
</dbReference>
<feature type="region of interest" description="Disordered" evidence="1">
    <location>
        <begin position="45"/>
        <end position="67"/>
    </location>
</feature>
<evidence type="ECO:0000313" key="2">
    <source>
        <dbReference type="EMBL" id="KGM09894.1"/>
    </source>
</evidence>
<organism evidence="2 3">
    <name type="scientific">Cellulomonas carbonis T26</name>
    <dbReference type="NCBI Taxonomy" id="947969"/>
    <lineage>
        <taxon>Bacteria</taxon>
        <taxon>Bacillati</taxon>
        <taxon>Actinomycetota</taxon>
        <taxon>Actinomycetes</taxon>
        <taxon>Micrococcales</taxon>
        <taxon>Cellulomonadaceae</taxon>
        <taxon>Cellulomonas</taxon>
    </lineage>
</organism>